<accession>A0AAQ1KI36</accession>
<comment type="caution">
    <text evidence="1">The sequence shown here is derived from an EMBL/GenBank/DDBJ whole genome shotgun (WGS) entry which is preliminary data.</text>
</comment>
<proteinExistence type="predicted"/>
<dbReference type="Proteomes" id="UP000183385">
    <property type="component" value="Unassembled WGS sequence"/>
</dbReference>
<dbReference type="EMBL" id="FOLS01000025">
    <property type="protein sequence ID" value="SFD41757.1"/>
    <property type="molecule type" value="Genomic_DNA"/>
</dbReference>
<dbReference type="Pfam" id="PF11153">
    <property type="entry name" value="DUF2931"/>
    <property type="match status" value="1"/>
</dbReference>
<keyword evidence="2" id="KW-1185">Reference proteome</keyword>
<organism evidence="1 2">
    <name type="scientific">Pseudomonas citronellolis</name>
    <dbReference type="NCBI Taxonomy" id="53408"/>
    <lineage>
        <taxon>Bacteria</taxon>
        <taxon>Pseudomonadati</taxon>
        <taxon>Pseudomonadota</taxon>
        <taxon>Gammaproteobacteria</taxon>
        <taxon>Pseudomonadales</taxon>
        <taxon>Pseudomonadaceae</taxon>
        <taxon>Pseudomonas</taxon>
    </lineage>
</organism>
<evidence type="ECO:0000313" key="2">
    <source>
        <dbReference type="Proteomes" id="UP000183385"/>
    </source>
</evidence>
<gene>
    <name evidence="1" type="ORF">SAMN05216577_12554</name>
</gene>
<protein>
    <recommendedName>
        <fullName evidence="3">DUF2931 family protein</fullName>
    </recommendedName>
</protein>
<dbReference type="AlphaFoldDB" id="A0AAQ1KI36"/>
<sequence length="171" mass="19295">MEVWVESVDVVDRRGLAYEHVHGGVVGYSGSPVGWPKNGMGKLKPVTGVDLPEIIFVRWQSLVEPQTYNVRINIPQWVRDEMLKPQQAYCLGDRSWVTDYRKMISIGMAPGGIAKAWVGGPCLEEKEIGRFKGVIDKRGPYEGHSKGIYYRPPTEAAQAYIREQGIPYDSW</sequence>
<evidence type="ECO:0008006" key="3">
    <source>
        <dbReference type="Google" id="ProtNLM"/>
    </source>
</evidence>
<reference evidence="1 2" key="1">
    <citation type="submission" date="2016-10" db="EMBL/GenBank/DDBJ databases">
        <authorList>
            <person name="Varghese N."/>
            <person name="Submissions S."/>
        </authorList>
    </citation>
    <scope>NUCLEOTIDE SEQUENCE [LARGE SCALE GENOMIC DNA]</scope>
    <source>
        <strain evidence="1 2">LMG 18378</strain>
    </source>
</reference>
<name>A0AAQ1KI36_9PSED</name>
<evidence type="ECO:0000313" key="1">
    <source>
        <dbReference type="EMBL" id="SFD41757.1"/>
    </source>
</evidence>
<dbReference type="InterPro" id="IPR021326">
    <property type="entry name" value="DUF2931"/>
</dbReference>